<accession>A0AAD5NL81</accession>
<evidence type="ECO:0000313" key="16">
    <source>
        <dbReference type="Proteomes" id="UP001064489"/>
    </source>
</evidence>
<keyword evidence="9 14" id="KW-0472">Membrane</keyword>
<evidence type="ECO:0000256" key="7">
    <source>
        <dbReference type="ARBA" id="ARBA00022968"/>
    </source>
</evidence>
<evidence type="ECO:0000256" key="5">
    <source>
        <dbReference type="ARBA" id="ARBA00022679"/>
    </source>
</evidence>
<keyword evidence="12" id="KW-0119">Carbohydrate metabolism</keyword>
<evidence type="ECO:0000256" key="10">
    <source>
        <dbReference type="ARBA" id="ARBA00023180"/>
    </source>
</evidence>
<keyword evidence="5" id="KW-0808">Transferase</keyword>
<dbReference type="PANTHER" id="PTHR31741:SF15">
    <property type="entry name" value="O-FUCOSYLTRANSFERASE 38"/>
    <property type="match status" value="1"/>
</dbReference>
<dbReference type="InterPro" id="IPR019378">
    <property type="entry name" value="GDP-Fuc_O-FucTrfase"/>
</dbReference>
<evidence type="ECO:0000256" key="12">
    <source>
        <dbReference type="ARBA" id="ARBA00023277"/>
    </source>
</evidence>
<gene>
    <name evidence="15" type="ORF">LWI28_003941</name>
</gene>
<feature type="transmembrane region" description="Helical" evidence="14">
    <location>
        <begin position="125"/>
        <end position="146"/>
    </location>
</feature>
<dbReference type="GO" id="GO:0006004">
    <property type="term" value="P:fucose metabolic process"/>
    <property type="evidence" value="ECO:0007669"/>
    <property type="project" value="UniProtKB-KW"/>
</dbReference>
<evidence type="ECO:0000256" key="9">
    <source>
        <dbReference type="ARBA" id="ARBA00023136"/>
    </source>
</evidence>
<dbReference type="GO" id="GO:0016757">
    <property type="term" value="F:glycosyltransferase activity"/>
    <property type="evidence" value="ECO:0007669"/>
    <property type="project" value="UniProtKB-KW"/>
</dbReference>
<dbReference type="GO" id="GO:0005634">
    <property type="term" value="C:nucleus"/>
    <property type="evidence" value="ECO:0007669"/>
    <property type="project" value="TreeGrafter"/>
</dbReference>
<dbReference type="AlphaFoldDB" id="A0AAD5NL81"/>
<sequence>MDLGVGLNNVQSECKKVGSVFECDIGNTSSSLCSKEEHPNKDIKELPISEGLITILVEWVSNDKVFINSKRMSVKDFCLAVKKHGMKTRSAKYKMLWILDEEISKVIDMEERSYHTRGFSIRPSFFTIITLCIILLSSCSIFIFLVSTRNISDDDDDHQKDRLVEHFNSHSQSQSQSNFQSGSQSLPVPDELLWDAPFSYGLHPCVKPTSKYKAAQGSDRYITVRSNGGLNQMRTGISDMVAVAYIMNATLVIPQLDKRSFWQDSSTFSDILMSSISSHHYKET</sequence>
<protein>
    <recommendedName>
        <fullName evidence="13">O-fucosyltransferase family protein</fullName>
    </recommendedName>
</protein>
<evidence type="ECO:0000256" key="6">
    <source>
        <dbReference type="ARBA" id="ARBA00022692"/>
    </source>
</evidence>
<dbReference type="Proteomes" id="UP001064489">
    <property type="component" value="Chromosome 10"/>
</dbReference>
<reference evidence="15" key="1">
    <citation type="journal article" date="2022" name="Plant J.">
        <title>Strategies of tolerance reflected in two North American maple genomes.</title>
        <authorList>
            <person name="McEvoy S.L."/>
            <person name="Sezen U.U."/>
            <person name="Trouern-Trend A."/>
            <person name="McMahon S.M."/>
            <person name="Schaberg P.G."/>
            <person name="Yang J."/>
            <person name="Wegrzyn J.L."/>
            <person name="Swenson N.G."/>
        </authorList>
    </citation>
    <scope>NUCLEOTIDE SEQUENCE</scope>
    <source>
        <strain evidence="15">91603</strain>
    </source>
</reference>
<evidence type="ECO:0000256" key="14">
    <source>
        <dbReference type="SAM" id="Phobius"/>
    </source>
</evidence>
<keyword evidence="10" id="KW-0325">Glycoprotein</keyword>
<evidence type="ECO:0000256" key="4">
    <source>
        <dbReference type="ARBA" id="ARBA00022676"/>
    </source>
</evidence>
<name>A0AAD5NL81_ACENE</name>
<dbReference type="PANTHER" id="PTHR31741">
    <property type="entry name" value="OS02G0726500 PROTEIN-RELATED"/>
    <property type="match status" value="1"/>
</dbReference>
<dbReference type="EMBL" id="JAJSOW010000105">
    <property type="protein sequence ID" value="KAI9164883.1"/>
    <property type="molecule type" value="Genomic_DNA"/>
</dbReference>
<evidence type="ECO:0000313" key="15">
    <source>
        <dbReference type="EMBL" id="KAI9164883.1"/>
    </source>
</evidence>
<dbReference type="Pfam" id="PF10250">
    <property type="entry name" value="O-FucT"/>
    <property type="match status" value="1"/>
</dbReference>
<evidence type="ECO:0000256" key="11">
    <source>
        <dbReference type="ARBA" id="ARBA00023253"/>
    </source>
</evidence>
<keyword evidence="16" id="KW-1185">Reference proteome</keyword>
<proteinExistence type="inferred from homology"/>
<evidence type="ECO:0000256" key="8">
    <source>
        <dbReference type="ARBA" id="ARBA00022989"/>
    </source>
</evidence>
<organism evidence="15 16">
    <name type="scientific">Acer negundo</name>
    <name type="common">Box elder</name>
    <dbReference type="NCBI Taxonomy" id="4023"/>
    <lineage>
        <taxon>Eukaryota</taxon>
        <taxon>Viridiplantae</taxon>
        <taxon>Streptophyta</taxon>
        <taxon>Embryophyta</taxon>
        <taxon>Tracheophyta</taxon>
        <taxon>Spermatophyta</taxon>
        <taxon>Magnoliopsida</taxon>
        <taxon>eudicotyledons</taxon>
        <taxon>Gunneridae</taxon>
        <taxon>Pentapetalae</taxon>
        <taxon>rosids</taxon>
        <taxon>malvids</taxon>
        <taxon>Sapindales</taxon>
        <taxon>Sapindaceae</taxon>
        <taxon>Hippocastanoideae</taxon>
        <taxon>Acereae</taxon>
        <taxon>Acer</taxon>
    </lineage>
</organism>
<evidence type="ECO:0000256" key="2">
    <source>
        <dbReference type="ARBA" id="ARBA00004881"/>
    </source>
</evidence>
<keyword evidence="6 14" id="KW-0812">Transmembrane</keyword>
<keyword evidence="8 14" id="KW-1133">Transmembrane helix</keyword>
<evidence type="ECO:0000256" key="3">
    <source>
        <dbReference type="ARBA" id="ARBA00007737"/>
    </source>
</evidence>
<keyword evidence="4" id="KW-0328">Glycosyltransferase</keyword>
<comment type="caution">
    <text evidence="15">The sequence shown here is derived from an EMBL/GenBank/DDBJ whole genome shotgun (WGS) entry which is preliminary data.</text>
</comment>
<reference evidence="15" key="2">
    <citation type="submission" date="2023-02" db="EMBL/GenBank/DDBJ databases">
        <authorList>
            <person name="Swenson N.G."/>
            <person name="Wegrzyn J.L."/>
            <person name="Mcevoy S.L."/>
        </authorList>
    </citation>
    <scope>NUCLEOTIDE SEQUENCE</scope>
    <source>
        <strain evidence="15">91603</strain>
        <tissue evidence="15">Leaf</tissue>
    </source>
</reference>
<dbReference type="GO" id="GO:0005737">
    <property type="term" value="C:cytoplasm"/>
    <property type="evidence" value="ECO:0007669"/>
    <property type="project" value="TreeGrafter"/>
</dbReference>
<keyword evidence="7" id="KW-0735">Signal-anchor</keyword>
<dbReference type="GO" id="GO:0016020">
    <property type="term" value="C:membrane"/>
    <property type="evidence" value="ECO:0007669"/>
    <property type="project" value="UniProtKB-SubCell"/>
</dbReference>
<comment type="subcellular location">
    <subcellularLocation>
        <location evidence="1">Membrane</location>
        <topology evidence="1">Single-pass type II membrane protein</topology>
    </subcellularLocation>
</comment>
<comment type="pathway">
    <text evidence="2">Glycan metabolism.</text>
</comment>
<evidence type="ECO:0000256" key="1">
    <source>
        <dbReference type="ARBA" id="ARBA00004606"/>
    </source>
</evidence>
<comment type="similarity">
    <text evidence="3">Belongs to the glycosyltransferase GT106 family.</text>
</comment>
<keyword evidence="11" id="KW-0294">Fucose metabolism</keyword>
<evidence type="ECO:0000256" key="13">
    <source>
        <dbReference type="ARBA" id="ARBA00030350"/>
    </source>
</evidence>